<protein>
    <submittedName>
        <fullName evidence="6">M20/M25/M40 family metallo-hydrolase</fullName>
    </submittedName>
</protein>
<dbReference type="Pfam" id="PF01546">
    <property type="entry name" value="Peptidase_M20"/>
    <property type="match status" value="1"/>
</dbReference>
<proteinExistence type="predicted"/>
<comment type="caution">
    <text evidence="6">The sequence shown here is derived from an EMBL/GenBank/DDBJ whole genome shotgun (WGS) entry which is preliminary data.</text>
</comment>
<evidence type="ECO:0000256" key="1">
    <source>
        <dbReference type="ARBA" id="ARBA00001947"/>
    </source>
</evidence>
<dbReference type="PANTHER" id="PTHR43808">
    <property type="entry name" value="ACETYLORNITHINE DEACETYLASE"/>
    <property type="match status" value="1"/>
</dbReference>
<gene>
    <name evidence="6" type="ORF">ACFPIJ_22235</name>
</gene>
<evidence type="ECO:0000313" key="7">
    <source>
        <dbReference type="Proteomes" id="UP001595912"/>
    </source>
</evidence>
<evidence type="ECO:0000256" key="2">
    <source>
        <dbReference type="ARBA" id="ARBA00022723"/>
    </source>
</evidence>
<dbReference type="InterPro" id="IPR002933">
    <property type="entry name" value="Peptidase_M20"/>
</dbReference>
<dbReference type="PANTHER" id="PTHR43808:SF9">
    <property type="entry name" value="BLL0789 PROTEIN"/>
    <property type="match status" value="1"/>
</dbReference>
<organism evidence="6 7">
    <name type="scientific">Dactylosporangium cerinum</name>
    <dbReference type="NCBI Taxonomy" id="1434730"/>
    <lineage>
        <taxon>Bacteria</taxon>
        <taxon>Bacillati</taxon>
        <taxon>Actinomycetota</taxon>
        <taxon>Actinomycetes</taxon>
        <taxon>Micromonosporales</taxon>
        <taxon>Micromonosporaceae</taxon>
        <taxon>Dactylosporangium</taxon>
    </lineage>
</organism>
<dbReference type="SUPFAM" id="SSF53187">
    <property type="entry name" value="Zn-dependent exopeptidases"/>
    <property type="match status" value="1"/>
</dbReference>
<keyword evidence="4" id="KW-0862">Zinc</keyword>
<feature type="domain" description="Peptidase M20 dimerisation" evidence="5">
    <location>
        <begin position="177"/>
        <end position="261"/>
    </location>
</feature>
<dbReference type="Proteomes" id="UP001595912">
    <property type="component" value="Unassembled WGS sequence"/>
</dbReference>
<keyword evidence="7" id="KW-1185">Reference proteome</keyword>
<dbReference type="PROSITE" id="PS00758">
    <property type="entry name" value="ARGE_DAPE_CPG2_1"/>
    <property type="match status" value="1"/>
</dbReference>
<sequence length="375" mass="39172">MPVPEVPRILDELRRLVEAESKSGDLPALMACADVLAEVGTDILGGIAPRSLPTPRGPVLQWRFGPGPVRVGLVGHYDTVHPVGSIERIPFRVDGDTAFGPGTFDMKAGLLVMLYAARAMLDQDPGGLDGVVLHCCPDEEVGSPASKVLLQEAVNEGLRAALVYEGAAPGGGIYESRRGGLWLDAVFSGRDAHASRAYEGANALHALVDFAGRMLELAAPEVGTTVTATEAEAGTAINTAPGRARLTVDSRCTTLAEQLRIRDALTTMGSNVAGVTTQVSIIQQVPPFELGRSQPALEVIREGLNLAGVPWPGVASGMGISDANHLSLMGVAVVDGLGPVGGEDHSPAEWVSVSSIVERIELSRICVTALRKAFG</sequence>
<accession>A0ABV9VZZ2</accession>
<dbReference type="SUPFAM" id="SSF55031">
    <property type="entry name" value="Bacterial exopeptidase dimerisation domain"/>
    <property type="match status" value="1"/>
</dbReference>
<evidence type="ECO:0000313" key="6">
    <source>
        <dbReference type="EMBL" id="MFC5000542.1"/>
    </source>
</evidence>
<evidence type="ECO:0000256" key="4">
    <source>
        <dbReference type="ARBA" id="ARBA00022833"/>
    </source>
</evidence>
<dbReference type="Gene3D" id="3.40.630.10">
    <property type="entry name" value="Zn peptidases"/>
    <property type="match status" value="1"/>
</dbReference>
<dbReference type="Gene3D" id="3.30.70.360">
    <property type="match status" value="1"/>
</dbReference>
<evidence type="ECO:0000256" key="3">
    <source>
        <dbReference type="ARBA" id="ARBA00022801"/>
    </source>
</evidence>
<dbReference type="InterPro" id="IPR001261">
    <property type="entry name" value="ArgE/DapE_CS"/>
</dbReference>
<reference evidence="7" key="1">
    <citation type="journal article" date="2019" name="Int. J. Syst. Evol. Microbiol.">
        <title>The Global Catalogue of Microorganisms (GCM) 10K type strain sequencing project: providing services to taxonomists for standard genome sequencing and annotation.</title>
        <authorList>
            <consortium name="The Broad Institute Genomics Platform"/>
            <consortium name="The Broad Institute Genome Sequencing Center for Infectious Disease"/>
            <person name="Wu L."/>
            <person name="Ma J."/>
        </authorList>
    </citation>
    <scope>NUCLEOTIDE SEQUENCE [LARGE SCALE GENOMIC DNA]</scope>
    <source>
        <strain evidence="7">CGMCC 4.7152</strain>
    </source>
</reference>
<dbReference type="InterPro" id="IPR011650">
    <property type="entry name" value="Peptidase_M20_dimer"/>
</dbReference>
<keyword evidence="2" id="KW-0479">Metal-binding</keyword>
<dbReference type="Pfam" id="PF07687">
    <property type="entry name" value="M20_dimer"/>
    <property type="match status" value="1"/>
</dbReference>
<dbReference type="InterPro" id="IPR050072">
    <property type="entry name" value="Peptidase_M20A"/>
</dbReference>
<comment type="cofactor">
    <cofactor evidence="1">
        <name>Zn(2+)</name>
        <dbReference type="ChEBI" id="CHEBI:29105"/>
    </cofactor>
</comment>
<dbReference type="RefSeq" id="WP_380117095.1">
    <property type="nucleotide sequence ID" value="NZ_JBHSIU010000027.1"/>
</dbReference>
<dbReference type="EMBL" id="JBHSIU010000027">
    <property type="protein sequence ID" value="MFC5000542.1"/>
    <property type="molecule type" value="Genomic_DNA"/>
</dbReference>
<evidence type="ECO:0000259" key="5">
    <source>
        <dbReference type="Pfam" id="PF07687"/>
    </source>
</evidence>
<name>A0ABV9VZZ2_9ACTN</name>
<dbReference type="InterPro" id="IPR036264">
    <property type="entry name" value="Bact_exopeptidase_dim_dom"/>
</dbReference>
<keyword evidence="3" id="KW-0378">Hydrolase</keyword>